<organism evidence="1 2">
    <name type="scientific">Arcobacter nitrofigilis (strain ATCC 33309 / DSM 7299 / CCUG 15893 / LMG 7604 / NCTC 12251 / CI)</name>
    <name type="common">Campylobacter nitrofigilis</name>
    <dbReference type="NCBI Taxonomy" id="572480"/>
    <lineage>
        <taxon>Bacteria</taxon>
        <taxon>Pseudomonadati</taxon>
        <taxon>Campylobacterota</taxon>
        <taxon>Epsilonproteobacteria</taxon>
        <taxon>Campylobacterales</taxon>
        <taxon>Arcobacteraceae</taxon>
        <taxon>Arcobacter</taxon>
    </lineage>
</organism>
<gene>
    <name evidence="1" type="ordered locus">Arnit_2991</name>
</gene>
<accession>D5V7L9</accession>
<name>D5V7L9_ARCNC</name>
<reference evidence="1 2" key="1">
    <citation type="journal article" date="2010" name="Stand. Genomic Sci.">
        <title>Complete genome sequence of Arcobacter nitrofigilis type strain (CI).</title>
        <authorList>
            <person name="Pati A."/>
            <person name="Gronow S."/>
            <person name="Lapidus A."/>
            <person name="Copeland A."/>
            <person name="Glavina Del Rio T."/>
            <person name="Nolan M."/>
            <person name="Lucas S."/>
            <person name="Tice H."/>
            <person name="Cheng J.F."/>
            <person name="Han C."/>
            <person name="Chertkov O."/>
            <person name="Bruce D."/>
            <person name="Tapia R."/>
            <person name="Goodwin L."/>
            <person name="Pitluck S."/>
            <person name="Liolios K."/>
            <person name="Ivanova N."/>
            <person name="Mavromatis K."/>
            <person name="Chen A."/>
            <person name="Palaniappan K."/>
            <person name="Land M."/>
            <person name="Hauser L."/>
            <person name="Chang Y.J."/>
            <person name="Jeffries C.D."/>
            <person name="Detter J.C."/>
            <person name="Rohde M."/>
            <person name="Goker M."/>
            <person name="Bristow J."/>
            <person name="Eisen J.A."/>
            <person name="Markowitz V."/>
            <person name="Hugenholtz P."/>
            <person name="Klenk H.P."/>
            <person name="Kyrpides N.C."/>
        </authorList>
    </citation>
    <scope>NUCLEOTIDE SEQUENCE [LARGE SCALE GENOMIC DNA]</scope>
    <source>
        <strain evidence="2">ATCC 33309 / DSM 7299 / CCUG 15893 / LMG 7604 / NCTC 12251 / CI</strain>
    </source>
</reference>
<keyword evidence="2" id="KW-1185">Reference proteome</keyword>
<evidence type="ECO:0000313" key="1">
    <source>
        <dbReference type="EMBL" id="ADG94639.1"/>
    </source>
</evidence>
<dbReference type="RefSeq" id="WP_013136784.1">
    <property type="nucleotide sequence ID" value="NC_014166.1"/>
</dbReference>
<dbReference type="OrthoDB" id="9834378at2"/>
<proteinExistence type="predicted"/>
<dbReference type="EMBL" id="CP001999">
    <property type="protein sequence ID" value="ADG94639.1"/>
    <property type="molecule type" value="Genomic_DNA"/>
</dbReference>
<dbReference type="Proteomes" id="UP000000939">
    <property type="component" value="Chromosome"/>
</dbReference>
<dbReference type="AlphaFoldDB" id="D5V7L9"/>
<dbReference type="HOGENOM" id="CLU_1830972_0_0_7"/>
<dbReference type="KEGG" id="ant:Arnit_2991"/>
<protein>
    <submittedName>
        <fullName evidence="1">Uncharacterized protein</fullName>
    </submittedName>
</protein>
<evidence type="ECO:0000313" key="2">
    <source>
        <dbReference type="Proteomes" id="UP000000939"/>
    </source>
</evidence>
<sequence length="140" mass="16334" precursor="true">MKIIFLVLFFISTINAITPKEIIGTWEMSKLDEKNDEKINISFGFYNSSDEPFIIEFGKDNIVKYDEYENYYIFDTNKIFVSKHKPINGIFPNPKSIDIYEITGLVNRSKTNGRVCYEIHILQKAINGLYSKKSNQKICK</sequence>